<name>A0A5E4Z9I2_9BURK</name>
<evidence type="ECO:0000313" key="3">
    <source>
        <dbReference type="Proteomes" id="UP000406256"/>
    </source>
</evidence>
<dbReference type="NCBIfam" id="NF041924">
    <property type="entry name" value="QatB"/>
    <property type="match status" value="1"/>
</dbReference>
<proteinExistence type="predicted"/>
<dbReference type="EMBL" id="CABPSB010000039">
    <property type="protein sequence ID" value="VVE57357.1"/>
    <property type="molecule type" value="Genomic_DNA"/>
</dbReference>
<dbReference type="AlphaFoldDB" id="A0A5E4Z9I2"/>
<dbReference type="InterPro" id="IPR049675">
    <property type="entry name" value="QatB"/>
</dbReference>
<sequence>MGTSTSSSGPGPGVPYDPPWLDLLDMPGGIPGSGQAPNGVGPGNNNNQNPNPPNGVAPARRFGPARRELGAFARTGSGDSFGRAVGHYSRTGMGGARNAAARMRTSARTAAGLVSFLQAARNGTDAQVNQWLNSLAARAPTVQDVVDEVIRQLTTSGGSLEEESCKDSMAQATVELMDIQPSVDLLNMSDGDIWSLVEIFLAQEACNRLQLDIGQLFESSRLDPRLTVARVNEMHDYLRAELSAQIRTIRQANPNPAPRQLESTMLQALESTFAVYEGTL</sequence>
<keyword evidence="3" id="KW-1185">Reference proteome</keyword>
<accession>A0A5E4Z9I2</accession>
<reference evidence="2 3" key="1">
    <citation type="submission" date="2019-08" db="EMBL/GenBank/DDBJ databases">
        <authorList>
            <person name="Peeters C."/>
        </authorList>
    </citation>
    <scope>NUCLEOTIDE SEQUENCE [LARGE SCALE GENOMIC DNA]</scope>
    <source>
        <strain evidence="2 3">LMG 31108</strain>
    </source>
</reference>
<feature type="compositionally biased region" description="Low complexity" evidence="1">
    <location>
        <begin position="34"/>
        <end position="49"/>
    </location>
</feature>
<organism evidence="2 3">
    <name type="scientific">Pandoraea anhela</name>
    <dbReference type="NCBI Taxonomy" id="2508295"/>
    <lineage>
        <taxon>Bacteria</taxon>
        <taxon>Pseudomonadati</taxon>
        <taxon>Pseudomonadota</taxon>
        <taxon>Betaproteobacteria</taxon>
        <taxon>Burkholderiales</taxon>
        <taxon>Burkholderiaceae</taxon>
        <taxon>Pandoraea</taxon>
    </lineage>
</organism>
<gene>
    <name evidence="2" type="ORF">PAN31108_05191</name>
</gene>
<evidence type="ECO:0000256" key="1">
    <source>
        <dbReference type="SAM" id="MobiDB-lite"/>
    </source>
</evidence>
<evidence type="ECO:0000313" key="2">
    <source>
        <dbReference type="EMBL" id="VVE57357.1"/>
    </source>
</evidence>
<feature type="region of interest" description="Disordered" evidence="1">
    <location>
        <begin position="1"/>
        <end position="61"/>
    </location>
</feature>
<dbReference type="Proteomes" id="UP000406256">
    <property type="component" value="Unassembled WGS sequence"/>
</dbReference>
<protein>
    <submittedName>
        <fullName evidence="2">Uncharacterized protein</fullName>
    </submittedName>
</protein>